<evidence type="ECO:0000256" key="5">
    <source>
        <dbReference type="PIRSR" id="PIRSR005700-1"/>
    </source>
</evidence>
<dbReference type="SUPFAM" id="SSF54001">
    <property type="entry name" value="Cysteine proteinases"/>
    <property type="match status" value="1"/>
</dbReference>
<dbReference type="EMBL" id="CP021417">
    <property type="protein sequence ID" value="ARU45474.1"/>
    <property type="molecule type" value="Genomic_DNA"/>
</dbReference>
<dbReference type="GO" id="GO:0043418">
    <property type="term" value="P:homocysteine catabolic process"/>
    <property type="evidence" value="ECO:0007669"/>
    <property type="project" value="TreeGrafter"/>
</dbReference>
<feature type="active site" evidence="5">
    <location>
        <position position="375"/>
    </location>
</feature>
<keyword evidence="2 4" id="KW-0378">Hydrolase</keyword>
<dbReference type="GO" id="GO:0006508">
    <property type="term" value="P:proteolysis"/>
    <property type="evidence" value="ECO:0007669"/>
    <property type="project" value="UniProtKB-KW"/>
</dbReference>
<dbReference type="InterPro" id="IPR038765">
    <property type="entry name" value="Papain-like_cys_pep_sf"/>
</dbReference>
<dbReference type="GO" id="GO:0005737">
    <property type="term" value="C:cytoplasm"/>
    <property type="evidence" value="ECO:0007669"/>
    <property type="project" value="TreeGrafter"/>
</dbReference>
<accession>A0A7Y4LI94</accession>
<dbReference type="InterPro" id="IPR000169">
    <property type="entry name" value="Pept_cys_AS"/>
</dbReference>
<evidence type="ECO:0000256" key="2">
    <source>
        <dbReference type="ARBA" id="ARBA00022801"/>
    </source>
</evidence>
<comment type="similarity">
    <text evidence="4">Belongs to the peptidase C1 family.</text>
</comment>
<dbReference type="GO" id="GO:0070005">
    <property type="term" value="F:cysteine-type aminopeptidase activity"/>
    <property type="evidence" value="ECO:0007669"/>
    <property type="project" value="InterPro"/>
</dbReference>
<keyword evidence="7" id="KW-1185">Reference proteome</keyword>
<reference evidence="6 7" key="2">
    <citation type="journal article" date="2020" name="Antonie Van Leeuwenhoek">
        <title>Phylogenomic characterisation of a novel corynebacterial species pathogenic to animals.</title>
        <authorList>
            <person name="Moller J."/>
            <person name="Musella L."/>
            <person name="Melnikov V."/>
            <person name="Geissdorfer W."/>
            <person name="Burkovski A."/>
            <person name="Sangal V."/>
        </authorList>
    </citation>
    <scope>NUCLEOTIDE SEQUENCE [LARGE SCALE GENOMIC DNA]</scope>
    <source>
        <strain evidence="6 7">PO100/5</strain>
    </source>
</reference>
<keyword evidence="3 4" id="KW-0788">Thiol protease</keyword>
<keyword evidence="1 4" id="KW-0645">Protease</keyword>
<feature type="active site" evidence="5">
    <location>
        <position position="69"/>
    </location>
</feature>
<keyword evidence="4" id="KW-0031">Aminopeptidase</keyword>
<evidence type="ECO:0000256" key="1">
    <source>
        <dbReference type="ARBA" id="ARBA00022670"/>
    </source>
</evidence>
<sequence>MTELTMNSVSATNAELLKDPTLRLARNAVAVSSATKVALDREVLRSLDTTVSTRVDSWAVANQKNSGRCWIFAGLNSLRGAIMKETAIKDFELSQTYIHFWDKVEKANYFLCAMDELRDRELTDRTVEKLLRDPIDDGGQWNMFVALVHKYGVVPQYAMPETFSSSNTHAMNRDLASVLRRGALRIREGVAGAREEALESAFKVITTHLGVPPETFQWQYRTKDDAFVREGTMSPLEFAQRYLPHDLSDYVCVVNDPRNAFGELYTVEYLGNVVGAPPVTYVNAPIEVLRDAVRDSLLDATPVWFGCDTEVQAYADAGLWDAHLVDYEGLYGVDFDMSKAQRLLTSDSLMTHAMVFTGMDLAEDGTTVNRWRVENSWGADKADKGFWTMSDSWFEEYVFEVAVPASRLPEEYRQALTKTPHVLPAWDPMGALA</sequence>
<dbReference type="Pfam" id="PF03051">
    <property type="entry name" value="Peptidase_C1_2"/>
    <property type="match status" value="1"/>
</dbReference>
<dbReference type="InterPro" id="IPR004134">
    <property type="entry name" value="Peptidase_C1B"/>
</dbReference>
<proteinExistence type="inferred from homology"/>
<dbReference type="GeneID" id="75007061"/>
<evidence type="ECO:0000256" key="4">
    <source>
        <dbReference type="PIRNR" id="PIRNR005700"/>
    </source>
</evidence>
<feature type="active site" evidence="5">
    <location>
        <position position="352"/>
    </location>
</feature>
<dbReference type="RefSeq" id="WP_087453355.1">
    <property type="nucleotide sequence ID" value="NZ_CP021417.2"/>
</dbReference>
<evidence type="ECO:0000313" key="6">
    <source>
        <dbReference type="EMBL" id="ARU45474.1"/>
    </source>
</evidence>
<dbReference type="PROSITE" id="PS00139">
    <property type="entry name" value="THIOL_PROTEASE_CYS"/>
    <property type="match status" value="1"/>
</dbReference>
<dbReference type="AlphaFoldDB" id="A0A7Y4LI94"/>
<gene>
    <name evidence="6" type="ORF">CBE74_02020</name>
</gene>
<dbReference type="PANTHER" id="PTHR10363">
    <property type="entry name" value="BLEOMYCIN HYDROLASE"/>
    <property type="match status" value="1"/>
</dbReference>
<organism evidence="6 7">
    <name type="scientific">Corynebacterium silvaticum</name>
    <dbReference type="NCBI Taxonomy" id="2320431"/>
    <lineage>
        <taxon>Bacteria</taxon>
        <taxon>Bacillati</taxon>
        <taxon>Actinomycetota</taxon>
        <taxon>Actinomycetes</taxon>
        <taxon>Mycobacteriales</taxon>
        <taxon>Corynebacteriaceae</taxon>
        <taxon>Corynebacterium</taxon>
    </lineage>
</organism>
<dbReference type="PANTHER" id="PTHR10363:SF2">
    <property type="entry name" value="BLEOMYCIN HYDROLASE"/>
    <property type="match status" value="1"/>
</dbReference>
<dbReference type="CDD" id="cd00585">
    <property type="entry name" value="Peptidase_C1B"/>
    <property type="match status" value="1"/>
</dbReference>
<reference evidence="6 7" key="3">
    <citation type="journal article" date="2020" name="Int. J. Syst. Evol. Microbiol.">
        <title>Corynebacterium silvaticum sp. nov., a unique group of NTTB corynebacteria in wild boar and roe deer.</title>
        <authorList>
            <person name="Dangel A."/>
            <person name="Berger A."/>
            <person name="Rau J."/>
            <person name="Eisenberg T."/>
            <person name="Kampfer P."/>
            <person name="Margos G."/>
            <person name="Contzen M."/>
            <person name="Busse H.J."/>
            <person name="Konrad R."/>
            <person name="Peters M."/>
            <person name="Sting R."/>
            <person name="Sing A."/>
        </authorList>
    </citation>
    <scope>NUCLEOTIDE SEQUENCE [LARGE SCALE GENOMIC DNA]</scope>
    <source>
        <strain evidence="6 7">PO100/5</strain>
    </source>
</reference>
<protein>
    <recommendedName>
        <fullName evidence="4">Aminopeptidase</fullName>
    </recommendedName>
</protein>
<dbReference type="Proteomes" id="UP000195652">
    <property type="component" value="Chromosome"/>
</dbReference>
<evidence type="ECO:0000313" key="7">
    <source>
        <dbReference type="Proteomes" id="UP000195652"/>
    </source>
</evidence>
<name>A0A7Y4LI94_9CORY</name>
<dbReference type="PIRSF" id="PIRSF005700">
    <property type="entry name" value="PepC"/>
    <property type="match status" value="1"/>
</dbReference>
<dbReference type="Gene3D" id="3.90.70.10">
    <property type="entry name" value="Cysteine proteinases"/>
    <property type="match status" value="1"/>
</dbReference>
<dbReference type="KEGG" id="csil:CBE74_02020"/>
<evidence type="ECO:0000256" key="3">
    <source>
        <dbReference type="ARBA" id="ARBA00022807"/>
    </source>
</evidence>
<reference evidence="6 7" key="4">
    <citation type="journal article" date="2020" name="PLoS ONE">
        <title>Taxonomic classification of strain PO100/5 shows a broader geographic distribution and genetic markers of the recently described Corynebacterium silvaticum.</title>
        <authorList>
            <person name="Viana M.V.C."/>
            <person name="Profeta R."/>
            <person name="da Silva A.L."/>
            <person name="Hurtado R."/>
            <person name="Cerqueira J.C."/>
            <person name="Ribeiro B.F.S."/>
            <person name="Almeida M.O."/>
            <person name="Morais-Rodrigues F."/>
            <person name="Soares S.C."/>
            <person name="Oliveira M."/>
            <person name="Tavares L."/>
            <person name="Figueiredo H."/>
            <person name="Wattam A.R."/>
            <person name="Barh D."/>
            <person name="Ghosh P."/>
            <person name="Silva A."/>
            <person name="Azevedo V."/>
        </authorList>
    </citation>
    <scope>NUCLEOTIDE SEQUENCE [LARGE SCALE GENOMIC DNA]</scope>
    <source>
        <strain evidence="6 7">PO100/5</strain>
    </source>
</reference>
<dbReference type="GO" id="GO:0009636">
    <property type="term" value="P:response to toxic substance"/>
    <property type="evidence" value="ECO:0007669"/>
    <property type="project" value="TreeGrafter"/>
</dbReference>
<reference evidence="6 7" key="1">
    <citation type="journal article" date="2014" name="BMC Vet. Res.">
        <title>First report of Corynebacterium pseudotuberculosis from caseous lymphadenitis lesions in Black Alentejano pig (Sus scrofa domesticus).</title>
        <authorList>
            <person name="Oliveira M."/>
            <person name="Barroco C."/>
            <person name="Mottola C."/>
            <person name="Santos R."/>
            <person name="Lemsaddek A."/>
            <person name="Tavares L."/>
            <person name="Semedo-Lemsaddek T."/>
        </authorList>
    </citation>
    <scope>NUCLEOTIDE SEQUENCE [LARGE SCALE GENOMIC DNA]</scope>
    <source>
        <strain evidence="6 7">PO100/5</strain>
    </source>
</reference>